<sequence>MVWPLGSSDDGKSSRPQSRPAQQPERQPISWSESFANAAYDPLGAAKEWAPVVGCSLVGLGAIQLYANYLRRIPGAAYIRPGFFKNRSIFGKVTSVGDGDGFHMFHTPGGRAVGWGWLRKVPDKRKDLKDRTISIRIAGIDAPECSHFGRPAQPFSAEALDWLSSYILNRNVRTYVYKRDQFDRIVGTVYVRKWLIRRNVGLEMIKRGLATVYEAKSGAEFGGLKDVYIKAEAKARRKKKGMWGGKRSEFESPREYKTRMNGAEKAG</sequence>
<evidence type="ECO:0000256" key="11">
    <source>
        <dbReference type="ARBA" id="ARBA00022837"/>
    </source>
</evidence>
<evidence type="ECO:0000259" key="16">
    <source>
        <dbReference type="PROSITE" id="PS50830"/>
    </source>
</evidence>
<feature type="region of interest" description="Disordered" evidence="15">
    <location>
        <begin position="243"/>
        <end position="267"/>
    </location>
</feature>
<keyword evidence="12" id="KW-1133">Transmembrane helix</keyword>
<evidence type="ECO:0000256" key="13">
    <source>
        <dbReference type="ARBA" id="ARBA00023128"/>
    </source>
</evidence>
<keyword evidence="8" id="KW-0479">Metal-binding</keyword>
<comment type="subcellular location">
    <subcellularLocation>
        <location evidence="1">Membrane</location>
        <topology evidence="1">Single-pass membrane protein</topology>
    </subcellularLocation>
    <subcellularLocation>
        <location evidence="2">Mitochondrion</location>
    </subcellularLocation>
</comment>
<feature type="domain" description="TNase-like" evidence="16">
    <location>
        <begin position="87"/>
        <end position="245"/>
    </location>
</feature>
<keyword evidence="14" id="KW-0472">Membrane</keyword>
<dbReference type="EMBL" id="JAPDFR010000001">
    <property type="protein sequence ID" value="KAK0392783.1"/>
    <property type="molecule type" value="Genomic_DNA"/>
</dbReference>
<keyword evidence="9" id="KW-0255">Endonuclease</keyword>
<keyword evidence="11" id="KW-0106">Calcium</keyword>
<evidence type="ECO:0000256" key="6">
    <source>
        <dbReference type="ARBA" id="ARBA00022692"/>
    </source>
</evidence>
<keyword evidence="10" id="KW-0378">Hydrolase</keyword>
<keyword evidence="7" id="KW-0540">Nuclease</keyword>
<proteinExistence type="inferred from homology"/>
<dbReference type="PROSITE" id="PS50830">
    <property type="entry name" value="TNASE_3"/>
    <property type="match status" value="1"/>
</dbReference>
<organism evidence="17 18">
    <name type="scientific">Sarocladium strictum</name>
    <name type="common">Black bundle disease fungus</name>
    <name type="synonym">Acremonium strictum</name>
    <dbReference type="NCBI Taxonomy" id="5046"/>
    <lineage>
        <taxon>Eukaryota</taxon>
        <taxon>Fungi</taxon>
        <taxon>Dikarya</taxon>
        <taxon>Ascomycota</taxon>
        <taxon>Pezizomycotina</taxon>
        <taxon>Sordariomycetes</taxon>
        <taxon>Hypocreomycetidae</taxon>
        <taxon>Hypocreales</taxon>
        <taxon>Sarocladiaceae</taxon>
        <taxon>Sarocladium</taxon>
    </lineage>
</organism>
<reference evidence="17" key="1">
    <citation type="submission" date="2022-10" db="EMBL/GenBank/DDBJ databases">
        <title>Determination and structural analysis of whole genome sequence of Sarocladium strictum F4-1.</title>
        <authorList>
            <person name="Hu L."/>
            <person name="Jiang Y."/>
        </authorList>
    </citation>
    <scope>NUCLEOTIDE SEQUENCE</scope>
    <source>
        <strain evidence="17">F4-1</strain>
    </source>
</reference>
<dbReference type="Gene3D" id="2.40.50.90">
    <property type="match status" value="1"/>
</dbReference>
<evidence type="ECO:0000256" key="14">
    <source>
        <dbReference type="ARBA" id="ARBA00023136"/>
    </source>
</evidence>
<gene>
    <name evidence="17" type="ORF">NLU13_2278</name>
</gene>
<dbReference type="Proteomes" id="UP001175261">
    <property type="component" value="Unassembled WGS sequence"/>
</dbReference>
<dbReference type="InterPro" id="IPR016071">
    <property type="entry name" value="Staphylococal_nuclease_OB-fold"/>
</dbReference>
<dbReference type="Pfam" id="PF00565">
    <property type="entry name" value="SNase"/>
    <property type="match status" value="1"/>
</dbReference>
<dbReference type="GO" id="GO:0046872">
    <property type="term" value="F:metal ion binding"/>
    <property type="evidence" value="ECO:0007669"/>
    <property type="project" value="UniProtKB-KW"/>
</dbReference>
<dbReference type="SMART" id="SM00318">
    <property type="entry name" value="SNc"/>
    <property type="match status" value="1"/>
</dbReference>
<dbReference type="GO" id="GO:0016787">
    <property type="term" value="F:hydrolase activity"/>
    <property type="evidence" value="ECO:0007669"/>
    <property type="project" value="UniProtKB-KW"/>
</dbReference>
<dbReference type="GO" id="GO:0016020">
    <property type="term" value="C:membrane"/>
    <property type="evidence" value="ECO:0007669"/>
    <property type="project" value="UniProtKB-SubCell"/>
</dbReference>
<evidence type="ECO:0000256" key="3">
    <source>
        <dbReference type="ARBA" id="ARBA00005435"/>
    </source>
</evidence>
<dbReference type="InterPro" id="IPR035437">
    <property type="entry name" value="SNase_OB-fold_sf"/>
</dbReference>
<dbReference type="PANTHER" id="PTHR12302:SF3">
    <property type="entry name" value="SERINE_THREONINE-PROTEIN KINASE 31"/>
    <property type="match status" value="1"/>
</dbReference>
<evidence type="ECO:0000256" key="9">
    <source>
        <dbReference type="ARBA" id="ARBA00022759"/>
    </source>
</evidence>
<keyword evidence="13" id="KW-0496">Mitochondrion</keyword>
<dbReference type="AlphaFoldDB" id="A0AA39GSI7"/>
<comment type="similarity">
    <text evidence="3">Belongs to the LCL3 family.</text>
</comment>
<evidence type="ECO:0000256" key="8">
    <source>
        <dbReference type="ARBA" id="ARBA00022723"/>
    </source>
</evidence>
<evidence type="ECO:0000256" key="4">
    <source>
        <dbReference type="ARBA" id="ARBA00013404"/>
    </source>
</evidence>
<name>A0AA39GSI7_SARSR</name>
<feature type="region of interest" description="Disordered" evidence="15">
    <location>
        <begin position="1"/>
        <end position="28"/>
    </location>
</feature>
<dbReference type="GO" id="GO:0004519">
    <property type="term" value="F:endonuclease activity"/>
    <property type="evidence" value="ECO:0007669"/>
    <property type="project" value="UniProtKB-KW"/>
</dbReference>
<accession>A0AA39GSI7</accession>
<comment type="caution">
    <text evidence="17">The sequence shown here is derived from an EMBL/GenBank/DDBJ whole genome shotgun (WGS) entry which is preliminary data.</text>
</comment>
<evidence type="ECO:0000256" key="12">
    <source>
        <dbReference type="ARBA" id="ARBA00022989"/>
    </source>
</evidence>
<evidence type="ECO:0000256" key="1">
    <source>
        <dbReference type="ARBA" id="ARBA00004167"/>
    </source>
</evidence>
<evidence type="ECO:0000313" key="17">
    <source>
        <dbReference type="EMBL" id="KAK0392783.1"/>
    </source>
</evidence>
<evidence type="ECO:0000256" key="2">
    <source>
        <dbReference type="ARBA" id="ARBA00004173"/>
    </source>
</evidence>
<evidence type="ECO:0000256" key="7">
    <source>
        <dbReference type="ARBA" id="ARBA00022722"/>
    </source>
</evidence>
<dbReference type="GO" id="GO:0005739">
    <property type="term" value="C:mitochondrion"/>
    <property type="evidence" value="ECO:0007669"/>
    <property type="project" value="UniProtKB-SubCell"/>
</dbReference>
<dbReference type="SUPFAM" id="SSF50199">
    <property type="entry name" value="Staphylococcal nuclease"/>
    <property type="match status" value="1"/>
</dbReference>
<keyword evidence="6" id="KW-0812">Transmembrane</keyword>
<evidence type="ECO:0000256" key="5">
    <source>
        <dbReference type="ARBA" id="ARBA00014651"/>
    </source>
</evidence>
<dbReference type="FunFam" id="2.40.50.90:FF:000029">
    <property type="entry name" value="Probable endonuclease lcl3"/>
    <property type="match status" value="1"/>
</dbReference>
<feature type="compositionally biased region" description="Basic and acidic residues" evidence="15">
    <location>
        <begin position="246"/>
        <end position="258"/>
    </location>
</feature>
<protein>
    <recommendedName>
        <fullName evidence="4">Probable endonuclease LCL3</fullName>
    </recommendedName>
    <alternativeName>
        <fullName evidence="5">Probable endonuclease lcl3</fullName>
    </alternativeName>
</protein>
<feature type="compositionally biased region" description="Polar residues" evidence="15">
    <location>
        <begin position="14"/>
        <end position="28"/>
    </location>
</feature>
<evidence type="ECO:0000313" key="18">
    <source>
        <dbReference type="Proteomes" id="UP001175261"/>
    </source>
</evidence>
<keyword evidence="18" id="KW-1185">Reference proteome</keyword>
<evidence type="ECO:0000256" key="10">
    <source>
        <dbReference type="ARBA" id="ARBA00022801"/>
    </source>
</evidence>
<evidence type="ECO:0000256" key="15">
    <source>
        <dbReference type="SAM" id="MobiDB-lite"/>
    </source>
</evidence>
<dbReference type="PANTHER" id="PTHR12302">
    <property type="entry name" value="EBNA2 BINDING PROTEIN P100"/>
    <property type="match status" value="1"/>
</dbReference>